<organism evidence="1">
    <name type="scientific">Gymnadenia betaflexivirus 1</name>
    <dbReference type="NCBI Taxonomy" id="2794403"/>
    <lineage>
        <taxon>Viruses</taxon>
        <taxon>Riboviria</taxon>
        <taxon>Orthornavirae</taxon>
        <taxon>Kitrinoviricota</taxon>
        <taxon>Alsuviricetes</taxon>
        <taxon>Tymovirales</taxon>
        <taxon>Betaflexiviridae</taxon>
    </lineage>
</organism>
<protein>
    <submittedName>
        <fullName evidence="1">HP</fullName>
    </submittedName>
</protein>
<evidence type="ECO:0000313" key="1">
    <source>
        <dbReference type="EMBL" id="QQG34593.1"/>
    </source>
</evidence>
<name>A0A7T5UGI2_9VIRU</name>
<proteinExistence type="predicted"/>
<reference evidence="1" key="1">
    <citation type="submission" date="2020-11" db="EMBL/GenBank/DDBJ databases">
        <authorList>
            <person name="Bejerman N."/>
        </authorList>
    </citation>
    <scope>NUCLEOTIDE SEQUENCE</scope>
    <source>
        <strain evidence="1">Gymna</strain>
    </source>
</reference>
<dbReference type="EMBL" id="MW328732">
    <property type="protein sequence ID" value="QQG34593.1"/>
    <property type="molecule type" value="Genomic_RNA"/>
</dbReference>
<accession>A0A7T5UGI2</accession>
<sequence length="144" mass="16162">MRLQDGRVKSSISLKMDHYIHLVAIKELVDKMKLPEGCLSPSGDSDIPAEIKSLIYQKFKDVSLESVGLCREKQISRTTFAKKRRAKQLCCCYKCGRTNCDGVWRSLQGGRKPCDSGSGILSGNRALRLETIRYGRVSNPETHN</sequence>